<dbReference type="Proteomes" id="UP001144612">
    <property type="component" value="Unassembled WGS sequence"/>
</dbReference>
<feature type="domain" description="Glycosyltransferase 2-like" evidence="1">
    <location>
        <begin position="438"/>
        <end position="578"/>
    </location>
</feature>
<dbReference type="InterPro" id="IPR029063">
    <property type="entry name" value="SAM-dependent_MTases_sf"/>
</dbReference>
<dbReference type="InterPro" id="IPR029044">
    <property type="entry name" value="Nucleotide-diphossugar_trans"/>
</dbReference>
<keyword evidence="2" id="KW-0808">Transferase</keyword>
<dbReference type="EMBL" id="JAPQFJ010000014">
    <property type="protein sequence ID" value="MCY6959555.1"/>
    <property type="molecule type" value="Genomic_DNA"/>
</dbReference>
<keyword evidence="2" id="KW-0328">Glycosyltransferase</keyword>
<dbReference type="Pfam" id="PF13489">
    <property type="entry name" value="Methyltransf_23"/>
    <property type="match status" value="1"/>
</dbReference>
<reference evidence="2" key="1">
    <citation type="submission" date="2022-12" db="EMBL/GenBank/DDBJ databases">
        <title>Clostridium sp. nov., isolated from industrial wastewater.</title>
        <authorList>
            <person name="Jiayan W."/>
        </authorList>
    </citation>
    <scope>NUCLEOTIDE SEQUENCE</scope>
    <source>
        <strain evidence="2">ZC22-4</strain>
    </source>
</reference>
<evidence type="ECO:0000259" key="1">
    <source>
        <dbReference type="Pfam" id="PF00535"/>
    </source>
</evidence>
<dbReference type="CDD" id="cd02511">
    <property type="entry name" value="Beta4Glucosyltransferase"/>
    <property type="match status" value="1"/>
</dbReference>
<dbReference type="EC" id="2.4.-.-" evidence="2"/>
<dbReference type="Pfam" id="PF00535">
    <property type="entry name" value="Glycos_transf_2"/>
    <property type="match status" value="1"/>
</dbReference>
<dbReference type="SUPFAM" id="SSF48452">
    <property type="entry name" value="TPR-like"/>
    <property type="match status" value="2"/>
</dbReference>
<dbReference type="SMART" id="SM00028">
    <property type="entry name" value="TPR"/>
    <property type="match status" value="5"/>
</dbReference>
<evidence type="ECO:0000313" key="3">
    <source>
        <dbReference type="Proteomes" id="UP001144612"/>
    </source>
</evidence>
<sequence>MKDLSIVIRASEEEIYEYVRILKPLMEENKPQLILINNIVEKFNLSYEYSVYKFSEDYSKFNEYYKVICKNHNILLIESGMVIDKQFTDKIRETIKNEINIKIKCKKFLSQNKSKYIMQDVTMIYNKNSEEDSYLNGLKLEDYSLMNFEYENIKICLYKLLKDNLYREIYYWYDYLIKGKEYNVEKLFIQELEKFKSSLKVEEVEKINKVFLQNDIDNNYKNYMIIKEMYNKKEEGYYLKILDLLSESKFSQKDSYFANFIKDIFTNRDYSVEILRNINWKLLNLCINYLLEIDEKFYLTLYNFMTSINLEKEISVENNINMLLYINIIKSYIKYMGDKSADIEKKNMLIQMFLDYTNYGFYKLSYTINNNTSLVLDDEMRFLIEINNAVDKLNKNNIHEAITILRKVSEEYTLFEMPLRYYIQKLIRENNMYPYKLSICMMAKNEEKYLNKCLSSIKPIIDSGIAELIFVDTGSTDRTVEIANKYTQKIYHKAWEGNFSRMRNYTISLAQGEYLFILDADEEFEKGEPEKIIQLFTSEEYKKYSTFVCTEKNFHDETYEGYSILSRLLIFRNNDEFYYFGSVHNQANRAEPTKNLDINLLHYGYIMTEDIKDKKFKRTATLLKKELEKDPNNLYYRMQLSTSYSMHGDHKEALEQVDIYIRALQNKKIGKGFELMALNNAVAIYSDNGFYEKTLELCNKALEVEPIFIDFVYNKGLAFFALKNYLQAAESYEKYLELMDDIHNISIINDDRYIFYSLSSENEALAKLLVCYYETKDYENFRKTTLRIKDDNFMKNCIYTIVKSYVESSQYFYLTEFFKKKIMNSENYELRYLFFYFIAEIVSECNIEEKGSILKQFEVIEEEKECVDIIKGLINTENDDLKVLELVNKYDLEKLDIVTSKMILDKTYAILLFFDKNNKFTLEQIKALKDSALFMLNKTINTRVFKGLSKKNILTITNKYIDLCDVLIQNNRMDMVTYEETQFVKHILDAFKELNNNNLIGAIRELKESVLIHKDLARAIQLYLETIIPEYNAELEYFNEDKEDEKDEEDKKMNNKFLEYSNNLKKKIEEYINSDSLDEAMEIIEEYEKIVEKDIDVYSMKAVALIMKNELDKAEKVLLEAMQLDQHNFDINYNLGYLYQLKDKNKLSKEYYNKACKLTNSNEIKDQINDMISKSVINQMLDEDINRYFVDGNYSEIINTLNKYSLKREYQKVINICNYWLNNVAPDTGIIFYFKALAYNGLKEFKDALAYHKKALELDNSLADIKNKNSKYKYNYPEKQVNCIGCGNSEYEVVWVGNQSISEDNKELINPIRAWVKCKKCGLIYANPQPKEENLNKYYSIIAEEKFGGIYGDINDRLGFLIDLANDRLTKIDKYNKGEKILLDIGAGIGTFVGTAVDRGWNAVGLELTEEDCKYAKENYDIEHLQTNFYSFDDKIKYDVVTLFEVIEHLHKPLEDLKRINKLVKENGLLVVATPIVDSLYGKSAKESNVFWHVVTHLSYFSRKVMIDYLEEAGFGVLETNMSKEQLGRMEFYCRKIKEM</sequence>
<accession>A0ABT4DB85</accession>
<keyword evidence="3" id="KW-1185">Reference proteome</keyword>
<dbReference type="RefSeq" id="WP_268061986.1">
    <property type="nucleotide sequence ID" value="NZ_JAPQFJ010000014.1"/>
</dbReference>
<dbReference type="SUPFAM" id="SSF53448">
    <property type="entry name" value="Nucleotide-diphospho-sugar transferases"/>
    <property type="match status" value="1"/>
</dbReference>
<dbReference type="PANTHER" id="PTHR43630">
    <property type="entry name" value="POLY-BETA-1,6-N-ACETYL-D-GLUCOSAMINE SYNTHASE"/>
    <property type="match status" value="1"/>
</dbReference>
<evidence type="ECO:0000313" key="2">
    <source>
        <dbReference type="EMBL" id="MCY6959555.1"/>
    </source>
</evidence>
<dbReference type="InterPro" id="IPR011990">
    <property type="entry name" value="TPR-like_helical_dom_sf"/>
</dbReference>
<comment type="caution">
    <text evidence="2">The sequence shown here is derived from an EMBL/GenBank/DDBJ whole genome shotgun (WGS) entry which is preliminary data.</text>
</comment>
<name>A0ABT4DB85_9CLOT</name>
<dbReference type="Gene3D" id="3.40.50.150">
    <property type="entry name" value="Vaccinia Virus protein VP39"/>
    <property type="match status" value="1"/>
</dbReference>
<gene>
    <name evidence="2" type="ORF">OW729_13125</name>
</gene>
<dbReference type="Gene3D" id="3.90.550.10">
    <property type="entry name" value="Spore Coat Polysaccharide Biosynthesis Protein SpsA, Chain A"/>
    <property type="match status" value="1"/>
</dbReference>
<dbReference type="InterPro" id="IPR019734">
    <property type="entry name" value="TPR_rpt"/>
</dbReference>
<organism evidence="2 3">
    <name type="scientific">Clostridium brassicae</name>
    <dbReference type="NCBI Taxonomy" id="2999072"/>
    <lineage>
        <taxon>Bacteria</taxon>
        <taxon>Bacillati</taxon>
        <taxon>Bacillota</taxon>
        <taxon>Clostridia</taxon>
        <taxon>Eubacteriales</taxon>
        <taxon>Clostridiaceae</taxon>
        <taxon>Clostridium</taxon>
    </lineage>
</organism>
<dbReference type="CDD" id="cd02440">
    <property type="entry name" value="AdoMet_MTases"/>
    <property type="match status" value="1"/>
</dbReference>
<dbReference type="Pfam" id="PF13181">
    <property type="entry name" value="TPR_8"/>
    <property type="match status" value="2"/>
</dbReference>
<protein>
    <submittedName>
        <fullName evidence="2">Glycosyltransferase</fullName>
        <ecNumber evidence="2">2.4.-.-</ecNumber>
    </submittedName>
</protein>
<dbReference type="InterPro" id="IPR001173">
    <property type="entry name" value="Glyco_trans_2-like"/>
</dbReference>
<dbReference type="GO" id="GO:0016757">
    <property type="term" value="F:glycosyltransferase activity"/>
    <property type="evidence" value="ECO:0007669"/>
    <property type="project" value="UniProtKB-KW"/>
</dbReference>
<dbReference type="PANTHER" id="PTHR43630:SF2">
    <property type="entry name" value="GLYCOSYLTRANSFERASE"/>
    <property type="match status" value="1"/>
</dbReference>
<dbReference type="SUPFAM" id="SSF53335">
    <property type="entry name" value="S-adenosyl-L-methionine-dependent methyltransferases"/>
    <property type="match status" value="1"/>
</dbReference>
<dbReference type="Gene3D" id="1.25.40.10">
    <property type="entry name" value="Tetratricopeptide repeat domain"/>
    <property type="match status" value="3"/>
</dbReference>
<proteinExistence type="predicted"/>